<evidence type="ECO:0000256" key="8">
    <source>
        <dbReference type="PROSITE-ProRule" id="PRU01145"/>
    </source>
</evidence>
<evidence type="ECO:0000256" key="7">
    <source>
        <dbReference type="ARBA" id="ARBA00061084"/>
    </source>
</evidence>
<evidence type="ECO:0000256" key="9">
    <source>
        <dbReference type="SAM" id="MobiDB-lite"/>
    </source>
</evidence>
<feature type="compositionally biased region" description="Low complexity" evidence="9">
    <location>
        <begin position="102"/>
        <end position="115"/>
    </location>
</feature>
<keyword evidence="3" id="KW-0677">Repeat</keyword>
<evidence type="ECO:0000313" key="11">
    <source>
        <dbReference type="EMBL" id="KAG0660943.1"/>
    </source>
</evidence>
<keyword evidence="6" id="KW-0539">Nucleus</keyword>
<dbReference type="InterPro" id="IPR014898">
    <property type="entry name" value="Znf_C2H2_LYAR"/>
</dbReference>
<keyword evidence="2" id="KW-0479">Metal-binding</keyword>
<keyword evidence="5" id="KW-0862">Zinc</keyword>
<keyword evidence="4 8" id="KW-0863">Zinc-finger</keyword>
<evidence type="ECO:0000256" key="2">
    <source>
        <dbReference type="ARBA" id="ARBA00022723"/>
    </source>
</evidence>
<keyword evidence="12" id="KW-1185">Reference proteome</keyword>
<dbReference type="PANTHER" id="PTHR13100:SF10">
    <property type="entry name" value="CELL GROWTH-REGULATING NUCLEOLAR PROTEIN"/>
    <property type="match status" value="1"/>
</dbReference>
<protein>
    <recommendedName>
        <fullName evidence="10">Zinc finger C2H2 LYAR-type domain-containing protein</fullName>
    </recommendedName>
</protein>
<reference evidence="11 12" key="1">
    <citation type="submission" date="2020-11" db="EMBL/GenBank/DDBJ databases">
        <title>Kefir isolates.</title>
        <authorList>
            <person name="Marcisauskas S."/>
            <person name="Kim Y."/>
            <person name="Blasche S."/>
        </authorList>
    </citation>
    <scope>NUCLEOTIDE SEQUENCE [LARGE SCALE GENOMIC DNA]</scope>
    <source>
        <strain evidence="11 12">KR</strain>
    </source>
</reference>
<dbReference type="FunFam" id="3.30.1490.490:FF:000001">
    <property type="entry name" value="cell growth-regulating nucleolar protein-like"/>
    <property type="match status" value="1"/>
</dbReference>
<organism evidence="11 12">
    <name type="scientific">Rhodotorula mucilaginosa</name>
    <name type="common">Yeast</name>
    <name type="synonym">Rhodotorula rubra</name>
    <dbReference type="NCBI Taxonomy" id="5537"/>
    <lineage>
        <taxon>Eukaryota</taxon>
        <taxon>Fungi</taxon>
        <taxon>Dikarya</taxon>
        <taxon>Basidiomycota</taxon>
        <taxon>Pucciniomycotina</taxon>
        <taxon>Microbotryomycetes</taxon>
        <taxon>Sporidiobolales</taxon>
        <taxon>Sporidiobolaceae</taxon>
        <taxon>Rhodotorula</taxon>
    </lineage>
</organism>
<evidence type="ECO:0000256" key="1">
    <source>
        <dbReference type="ARBA" id="ARBA00004123"/>
    </source>
</evidence>
<evidence type="ECO:0000256" key="5">
    <source>
        <dbReference type="ARBA" id="ARBA00022833"/>
    </source>
</evidence>
<dbReference type="OrthoDB" id="2530005at2759"/>
<dbReference type="GO" id="GO:0000122">
    <property type="term" value="P:negative regulation of transcription by RNA polymerase II"/>
    <property type="evidence" value="ECO:0007669"/>
    <property type="project" value="TreeGrafter"/>
</dbReference>
<feature type="region of interest" description="Disordered" evidence="9">
    <location>
        <begin position="63"/>
        <end position="185"/>
    </location>
</feature>
<dbReference type="GO" id="GO:0006364">
    <property type="term" value="P:rRNA processing"/>
    <property type="evidence" value="ECO:0007669"/>
    <property type="project" value="TreeGrafter"/>
</dbReference>
<evidence type="ECO:0000256" key="4">
    <source>
        <dbReference type="ARBA" id="ARBA00022771"/>
    </source>
</evidence>
<dbReference type="GO" id="GO:0008270">
    <property type="term" value="F:zinc ion binding"/>
    <property type="evidence" value="ECO:0007669"/>
    <property type="project" value="UniProtKB-KW"/>
</dbReference>
<sequence>MVSFSCEQCCEVMKKPKLDAHAQRCWGAQFTCIDCNTTFEGTAYRAHTSCVSEEQRYHKSVYKAPKGKGKNQQQQQQQQSKQQAAAAVPAPAPAPAVELEQSSSTTTPAPTPASSNKRAREGESAAATASKASAEKNGDVALTNGGDAEGGEPDKKKKKKDKKQKNKDKKEEDASTTEESKPASLSAFLTSVVEPLLQQKKTPETSGDVSLAEVRRTVLDAAREKGYEVAQVEERLWQGLKVGGKKGKVRVEF</sequence>
<dbReference type="InterPro" id="IPR039999">
    <property type="entry name" value="LYAR"/>
</dbReference>
<gene>
    <name evidence="11" type="ORF">C6P46_004216</name>
</gene>
<evidence type="ECO:0000256" key="6">
    <source>
        <dbReference type="ARBA" id="ARBA00023242"/>
    </source>
</evidence>
<evidence type="ECO:0000259" key="10">
    <source>
        <dbReference type="Pfam" id="PF08790"/>
    </source>
</evidence>
<comment type="similarity">
    <text evidence="7">Belongs to the UPF0743 family.</text>
</comment>
<comment type="caution">
    <text evidence="11">The sequence shown here is derived from an EMBL/GenBank/DDBJ whole genome shotgun (WGS) entry which is preliminary data.</text>
</comment>
<dbReference type="InterPro" id="IPR036236">
    <property type="entry name" value="Znf_C2H2_sf"/>
</dbReference>
<dbReference type="Proteomes" id="UP000777482">
    <property type="component" value="Unassembled WGS sequence"/>
</dbReference>
<proteinExistence type="inferred from homology"/>
<feature type="compositionally biased region" description="Basic residues" evidence="9">
    <location>
        <begin position="156"/>
        <end position="167"/>
    </location>
</feature>
<feature type="domain" description="Zinc finger C2H2 LYAR-type" evidence="10">
    <location>
        <begin position="30"/>
        <end position="57"/>
    </location>
</feature>
<dbReference type="AlphaFoldDB" id="A0A9P6W2P5"/>
<dbReference type="SUPFAM" id="SSF57667">
    <property type="entry name" value="beta-beta-alpha zinc fingers"/>
    <property type="match status" value="2"/>
</dbReference>
<dbReference type="PROSITE" id="PS51804">
    <property type="entry name" value="ZF_C2HC_LYAR"/>
    <property type="match status" value="2"/>
</dbReference>
<feature type="compositionally biased region" description="Low complexity" evidence="9">
    <location>
        <begin position="70"/>
        <end position="89"/>
    </location>
</feature>
<evidence type="ECO:0000256" key="3">
    <source>
        <dbReference type="ARBA" id="ARBA00022737"/>
    </source>
</evidence>
<evidence type="ECO:0000313" key="12">
    <source>
        <dbReference type="Proteomes" id="UP000777482"/>
    </source>
</evidence>
<accession>A0A9P6W2P5</accession>
<dbReference type="EMBL" id="PUHQ01000039">
    <property type="protein sequence ID" value="KAG0660943.1"/>
    <property type="molecule type" value="Genomic_DNA"/>
</dbReference>
<name>A0A9P6W2P5_RHOMI</name>
<comment type="subcellular location">
    <subcellularLocation>
        <location evidence="1">Nucleus</location>
    </subcellularLocation>
</comment>
<dbReference type="PANTHER" id="PTHR13100">
    <property type="entry name" value="CELL GROWTH-REGULATING NUCLEOLAR PROTEIN LYAR"/>
    <property type="match status" value="1"/>
</dbReference>
<feature type="compositionally biased region" description="Basic and acidic residues" evidence="9">
    <location>
        <begin position="168"/>
        <end position="181"/>
    </location>
</feature>
<dbReference type="GO" id="GO:0003677">
    <property type="term" value="F:DNA binding"/>
    <property type="evidence" value="ECO:0007669"/>
    <property type="project" value="InterPro"/>
</dbReference>
<dbReference type="Gene3D" id="3.30.1490.490">
    <property type="match status" value="1"/>
</dbReference>
<dbReference type="Pfam" id="PF08790">
    <property type="entry name" value="zf-LYAR"/>
    <property type="match status" value="1"/>
</dbReference>
<dbReference type="GO" id="GO:0005730">
    <property type="term" value="C:nucleolus"/>
    <property type="evidence" value="ECO:0007669"/>
    <property type="project" value="TreeGrafter"/>
</dbReference>